<proteinExistence type="inferred from homology"/>
<accession>A0AAV2S2Q4</accession>
<dbReference type="AlphaFoldDB" id="A0AAV2S2Q4"/>
<dbReference type="SUPFAM" id="SSF63737">
    <property type="entry name" value="Leukotriene A4 hydrolase N-terminal domain"/>
    <property type="match status" value="1"/>
</dbReference>
<evidence type="ECO:0000256" key="1">
    <source>
        <dbReference type="ARBA" id="ARBA00001947"/>
    </source>
</evidence>
<evidence type="ECO:0000256" key="7">
    <source>
        <dbReference type="ARBA" id="ARBA00022801"/>
    </source>
</evidence>
<dbReference type="GO" id="GO:0016020">
    <property type="term" value="C:membrane"/>
    <property type="evidence" value="ECO:0007669"/>
    <property type="project" value="UniProtKB-SubCell"/>
</dbReference>
<dbReference type="Gene3D" id="2.60.40.1730">
    <property type="entry name" value="tricorn interacting facor f3 domain"/>
    <property type="match status" value="1"/>
</dbReference>
<comment type="cofactor">
    <cofactor evidence="1">
        <name>Zn(2+)</name>
        <dbReference type="ChEBI" id="CHEBI:29105"/>
    </cofactor>
</comment>
<feature type="transmembrane region" description="Helical" evidence="14">
    <location>
        <begin position="29"/>
        <end position="49"/>
    </location>
</feature>
<evidence type="ECO:0000256" key="11">
    <source>
        <dbReference type="ARBA" id="ARBA00023049"/>
    </source>
</evidence>
<evidence type="ECO:0000256" key="3">
    <source>
        <dbReference type="ARBA" id="ARBA00010136"/>
    </source>
</evidence>
<dbReference type="GO" id="GO:0008270">
    <property type="term" value="F:zinc ion binding"/>
    <property type="evidence" value="ECO:0007669"/>
    <property type="project" value="TreeGrafter"/>
</dbReference>
<evidence type="ECO:0000256" key="14">
    <source>
        <dbReference type="SAM" id="Phobius"/>
    </source>
</evidence>
<organism evidence="16 17">
    <name type="scientific">Meganyctiphanes norvegica</name>
    <name type="common">Northern krill</name>
    <name type="synonym">Thysanopoda norvegica</name>
    <dbReference type="NCBI Taxonomy" id="48144"/>
    <lineage>
        <taxon>Eukaryota</taxon>
        <taxon>Metazoa</taxon>
        <taxon>Ecdysozoa</taxon>
        <taxon>Arthropoda</taxon>
        <taxon>Crustacea</taxon>
        <taxon>Multicrustacea</taxon>
        <taxon>Malacostraca</taxon>
        <taxon>Eumalacostraca</taxon>
        <taxon>Eucarida</taxon>
        <taxon>Euphausiacea</taxon>
        <taxon>Euphausiidae</taxon>
        <taxon>Meganyctiphanes</taxon>
    </lineage>
</organism>
<evidence type="ECO:0000256" key="12">
    <source>
        <dbReference type="ARBA" id="ARBA00023136"/>
    </source>
</evidence>
<dbReference type="EMBL" id="CAXKWB010039447">
    <property type="protein sequence ID" value="CAL4153114.1"/>
    <property type="molecule type" value="Genomic_DNA"/>
</dbReference>
<dbReference type="GO" id="GO:0043171">
    <property type="term" value="P:peptide catabolic process"/>
    <property type="evidence" value="ECO:0007669"/>
    <property type="project" value="TreeGrafter"/>
</dbReference>
<evidence type="ECO:0000256" key="2">
    <source>
        <dbReference type="ARBA" id="ARBA00004606"/>
    </source>
</evidence>
<comment type="similarity">
    <text evidence="3">Belongs to the peptidase M1 family.</text>
</comment>
<keyword evidence="10 14" id="KW-1133">Transmembrane helix</keyword>
<feature type="non-terminal residue" evidence="16">
    <location>
        <position position="1"/>
    </location>
</feature>
<dbReference type="PANTHER" id="PTHR11533">
    <property type="entry name" value="PROTEASE M1 ZINC METALLOPROTEASE"/>
    <property type="match status" value="1"/>
</dbReference>
<dbReference type="Proteomes" id="UP001497623">
    <property type="component" value="Unassembled WGS sequence"/>
</dbReference>
<keyword evidence="17" id="KW-1185">Reference proteome</keyword>
<dbReference type="InterPro" id="IPR045357">
    <property type="entry name" value="Aminopeptidase_N-like_N"/>
</dbReference>
<evidence type="ECO:0000256" key="5">
    <source>
        <dbReference type="ARBA" id="ARBA00022692"/>
    </source>
</evidence>
<dbReference type="PANTHER" id="PTHR11533:SF299">
    <property type="entry name" value="AMINOPEPTIDASE"/>
    <property type="match status" value="1"/>
</dbReference>
<keyword evidence="6" id="KW-0479">Metal-binding</keyword>
<keyword evidence="8" id="KW-0862">Zinc</keyword>
<comment type="caution">
    <text evidence="16">The sequence shown here is derived from an EMBL/GenBank/DDBJ whole genome shotgun (WGS) entry which is preliminary data.</text>
</comment>
<feature type="non-terminal residue" evidence="16">
    <location>
        <position position="271"/>
    </location>
</feature>
<evidence type="ECO:0000313" key="16">
    <source>
        <dbReference type="EMBL" id="CAL4153114.1"/>
    </source>
</evidence>
<evidence type="ECO:0000259" key="15">
    <source>
        <dbReference type="Pfam" id="PF17900"/>
    </source>
</evidence>
<keyword evidence="12 14" id="KW-0472">Membrane</keyword>
<evidence type="ECO:0000256" key="10">
    <source>
        <dbReference type="ARBA" id="ARBA00022989"/>
    </source>
</evidence>
<dbReference type="InterPro" id="IPR050344">
    <property type="entry name" value="Peptidase_M1_aminopeptidases"/>
</dbReference>
<evidence type="ECO:0000256" key="8">
    <source>
        <dbReference type="ARBA" id="ARBA00022833"/>
    </source>
</evidence>
<protein>
    <recommendedName>
        <fullName evidence="15">Aminopeptidase N-like N-terminal domain-containing protein</fullName>
    </recommendedName>
</protein>
<dbReference type="FunFam" id="2.60.40.1730:FF:000001">
    <property type="entry name" value="Leucyl-cystinyl aminopeptidase"/>
    <property type="match status" value="1"/>
</dbReference>
<sequence length="271" mass="30517">GSPNESGWQVNKRAMYEPSAVMVCSQKKACVVVTLCFFAITGVALIVALTKSGCPEAQYTGEPLPGMMSDSTGPPPATPPTATNGVEFPWHDVRLPFHIRPLLYTIELHPNLTTRFVKGTIIMKITCIEETTSIIIHGKDLNISSYSLHNKYDQPIHVTSFLIYPHHEQMYFEVDATLKRGSNYTLRMTYDTLLKETLEGFYLSSYKDQNDEIRTIATTHFEPTSARSAFPCFDEPNMKAKFQLSIVREPQHFTLSNMPLQTTTLQDNSDL</sequence>
<dbReference type="GO" id="GO:0006508">
    <property type="term" value="P:proteolysis"/>
    <property type="evidence" value="ECO:0007669"/>
    <property type="project" value="UniProtKB-KW"/>
</dbReference>
<dbReference type="GO" id="GO:0042277">
    <property type="term" value="F:peptide binding"/>
    <property type="evidence" value="ECO:0007669"/>
    <property type="project" value="TreeGrafter"/>
</dbReference>
<reference evidence="16 17" key="1">
    <citation type="submission" date="2024-05" db="EMBL/GenBank/DDBJ databases">
        <authorList>
            <person name="Wallberg A."/>
        </authorList>
    </citation>
    <scope>NUCLEOTIDE SEQUENCE [LARGE SCALE GENOMIC DNA]</scope>
</reference>
<name>A0AAV2S2Q4_MEGNR</name>
<evidence type="ECO:0000313" key="17">
    <source>
        <dbReference type="Proteomes" id="UP001497623"/>
    </source>
</evidence>
<feature type="domain" description="Aminopeptidase N-like N-terminal" evidence="15">
    <location>
        <begin position="101"/>
        <end position="269"/>
    </location>
</feature>
<keyword evidence="7" id="KW-0378">Hydrolase</keyword>
<dbReference type="Pfam" id="PF17900">
    <property type="entry name" value="Peptidase_M1_N"/>
    <property type="match status" value="1"/>
</dbReference>
<dbReference type="InterPro" id="IPR042097">
    <property type="entry name" value="Aminopeptidase_N-like_N_sf"/>
</dbReference>
<keyword evidence="13" id="KW-0325">Glycoprotein</keyword>
<dbReference type="GO" id="GO:0070006">
    <property type="term" value="F:metalloaminopeptidase activity"/>
    <property type="evidence" value="ECO:0007669"/>
    <property type="project" value="TreeGrafter"/>
</dbReference>
<dbReference type="GO" id="GO:0005615">
    <property type="term" value="C:extracellular space"/>
    <property type="evidence" value="ECO:0007669"/>
    <property type="project" value="TreeGrafter"/>
</dbReference>
<keyword evidence="5 14" id="KW-0812">Transmembrane</keyword>
<keyword evidence="4" id="KW-0645">Protease</keyword>
<keyword evidence="9" id="KW-0735">Signal-anchor</keyword>
<evidence type="ECO:0000256" key="4">
    <source>
        <dbReference type="ARBA" id="ARBA00022670"/>
    </source>
</evidence>
<dbReference type="GO" id="GO:0005737">
    <property type="term" value="C:cytoplasm"/>
    <property type="evidence" value="ECO:0007669"/>
    <property type="project" value="TreeGrafter"/>
</dbReference>
<gene>
    <name evidence="16" type="ORF">MNOR_LOCUS31136</name>
</gene>
<evidence type="ECO:0000256" key="9">
    <source>
        <dbReference type="ARBA" id="ARBA00022968"/>
    </source>
</evidence>
<comment type="subcellular location">
    <subcellularLocation>
        <location evidence="2">Membrane</location>
        <topology evidence="2">Single-pass type II membrane protein</topology>
    </subcellularLocation>
</comment>
<keyword evidence="11" id="KW-0482">Metalloprotease</keyword>
<evidence type="ECO:0000256" key="13">
    <source>
        <dbReference type="ARBA" id="ARBA00023180"/>
    </source>
</evidence>
<evidence type="ECO:0000256" key="6">
    <source>
        <dbReference type="ARBA" id="ARBA00022723"/>
    </source>
</evidence>